<gene>
    <name evidence="1" type="ORF">F8153_13090</name>
</gene>
<evidence type="ECO:0000313" key="2">
    <source>
        <dbReference type="Proteomes" id="UP000465601"/>
    </source>
</evidence>
<comment type="caution">
    <text evidence="1">The sequence shown here is derived from an EMBL/GenBank/DDBJ whole genome shotgun (WGS) entry which is preliminary data.</text>
</comment>
<proteinExistence type="predicted"/>
<accession>A0A833HM42</accession>
<protein>
    <submittedName>
        <fullName evidence="1">Uncharacterized protein</fullName>
    </submittedName>
</protein>
<dbReference type="RefSeq" id="WP_151866798.1">
    <property type="nucleotide sequence ID" value="NZ_WBZB01000047.1"/>
</dbReference>
<name>A0A833HM42_9FIRM</name>
<dbReference type="OrthoDB" id="9854175at2"/>
<keyword evidence="2" id="KW-1185">Reference proteome</keyword>
<dbReference type="AlphaFoldDB" id="A0A833HM42"/>
<dbReference type="Proteomes" id="UP000465601">
    <property type="component" value="Unassembled WGS sequence"/>
</dbReference>
<dbReference type="EMBL" id="WBZB01000047">
    <property type="protein sequence ID" value="KAB3527105.1"/>
    <property type="molecule type" value="Genomic_DNA"/>
</dbReference>
<evidence type="ECO:0000313" key="1">
    <source>
        <dbReference type="EMBL" id="KAB3527105.1"/>
    </source>
</evidence>
<sequence>MTRQIIQNIKQENVIELMCEVLELSESSEKKVTRAVEKLGIQAFFTSIDALDVEEVEKDRIKALKEVIEAKAKSLEALEGGQ</sequence>
<reference evidence="1 2" key="1">
    <citation type="submission" date="2019-10" db="EMBL/GenBank/DDBJ databases">
        <title>Alkaliphilus serpentinus sp. nov. and Alkaliphilus pronyensis sp. nov., two novel anaerobic alkaliphilic species isolated from the serpentinized-hosted hydrothermal field of the Prony Bay (New Caledonia).</title>
        <authorList>
            <person name="Postec A."/>
        </authorList>
    </citation>
    <scope>NUCLEOTIDE SEQUENCE [LARGE SCALE GENOMIC DNA]</scope>
    <source>
        <strain evidence="1 2">LacT</strain>
    </source>
</reference>
<organism evidence="1 2">
    <name type="scientific">Alkaliphilus serpentinus</name>
    <dbReference type="NCBI Taxonomy" id="1482731"/>
    <lineage>
        <taxon>Bacteria</taxon>
        <taxon>Bacillati</taxon>
        <taxon>Bacillota</taxon>
        <taxon>Clostridia</taxon>
        <taxon>Peptostreptococcales</taxon>
        <taxon>Natronincolaceae</taxon>
        <taxon>Alkaliphilus</taxon>
    </lineage>
</organism>